<proteinExistence type="predicted"/>
<gene>
    <name evidence="1" type="ORF">AOPFMNJM_2179</name>
</gene>
<dbReference type="Proteomes" id="UP001055102">
    <property type="component" value="Unassembled WGS sequence"/>
</dbReference>
<accession>A0ABQ4SUG3</accession>
<keyword evidence="2" id="KW-1185">Reference proteome</keyword>
<comment type="caution">
    <text evidence="1">The sequence shown here is derived from an EMBL/GenBank/DDBJ whole genome shotgun (WGS) entry which is preliminary data.</text>
</comment>
<sequence length="86" mass="9460">MTKSSSLTEIQRINGAGLARGWHAEMLQRDANQVGRTMATIHNERVAGAAAFSVPAEAIAIRGGRVHYRFLDGSETSHPYVKRERP</sequence>
<evidence type="ECO:0000313" key="2">
    <source>
        <dbReference type="Proteomes" id="UP001055102"/>
    </source>
</evidence>
<protein>
    <recommendedName>
        <fullName evidence="3">HNH endonuclease</fullName>
    </recommendedName>
</protein>
<dbReference type="RefSeq" id="WP_238275784.1">
    <property type="nucleotide sequence ID" value="NZ_BPQR01000036.1"/>
</dbReference>
<name>A0ABQ4SUG3_9HYPH</name>
<evidence type="ECO:0008006" key="3">
    <source>
        <dbReference type="Google" id="ProtNLM"/>
    </source>
</evidence>
<reference evidence="1" key="2">
    <citation type="submission" date="2021-08" db="EMBL/GenBank/DDBJ databases">
        <authorList>
            <person name="Tani A."/>
            <person name="Ola A."/>
            <person name="Ogura Y."/>
            <person name="Katsura K."/>
            <person name="Hayashi T."/>
        </authorList>
    </citation>
    <scope>NUCLEOTIDE SEQUENCE</scope>
    <source>
        <strain evidence="1">LMG 23639</strain>
    </source>
</reference>
<dbReference type="EMBL" id="BPQR01000036">
    <property type="protein sequence ID" value="GJE06857.1"/>
    <property type="molecule type" value="Genomic_DNA"/>
</dbReference>
<organism evidence="1 2">
    <name type="scientific">Methylobacterium jeotgali</name>
    <dbReference type="NCBI Taxonomy" id="381630"/>
    <lineage>
        <taxon>Bacteria</taxon>
        <taxon>Pseudomonadati</taxon>
        <taxon>Pseudomonadota</taxon>
        <taxon>Alphaproteobacteria</taxon>
        <taxon>Hyphomicrobiales</taxon>
        <taxon>Methylobacteriaceae</taxon>
        <taxon>Methylobacterium</taxon>
    </lineage>
</organism>
<reference evidence="1" key="1">
    <citation type="journal article" date="2021" name="Front. Microbiol.">
        <title>Comprehensive Comparative Genomics and Phenotyping of Methylobacterium Species.</title>
        <authorList>
            <person name="Alessa O."/>
            <person name="Ogura Y."/>
            <person name="Fujitani Y."/>
            <person name="Takami H."/>
            <person name="Hayashi T."/>
            <person name="Sahin N."/>
            <person name="Tani A."/>
        </authorList>
    </citation>
    <scope>NUCLEOTIDE SEQUENCE</scope>
    <source>
        <strain evidence="1">LMG 23639</strain>
    </source>
</reference>
<evidence type="ECO:0000313" key="1">
    <source>
        <dbReference type="EMBL" id="GJE06857.1"/>
    </source>
</evidence>